<feature type="transmembrane region" description="Helical" evidence="6">
    <location>
        <begin position="398"/>
        <end position="419"/>
    </location>
</feature>
<feature type="transmembrane region" description="Helical" evidence="6">
    <location>
        <begin position="319"/>
        <end position="346"/>
    </location>
</feature>
<gene>
    <name evidence="7" type="ORF">EJB05_24200</name>
</gene>
<feature type="transmembrane region" description="Helical" evidence="6">
    <location>
        <begin position="137"/>
        <end position="157"/>
    </location>
</feature>
<dbReference type="GO" id="GO:1990961">
    <property type="term" value="P:xenobiotic detoxification by transmembrane export across the plasma membrane"/>
    <property type="evidence" value="ECO:0007669"/>
    <property type="project" value="InterPro"/>
</dbReference>
<feature type="transmembrane region" description="Helical" evidence="6">
    <location>
        <begin position="164"/>
        <end position="186"/>
    </location>
</feature>
<comment type="caution">
    <text evidence="7">The sequence shown here is derived from an EMBL/GenBank/DDBJ whole genome shotgun (WGS) entry which is preliminary data.</text>
</comment>
<dbReference type="EMBL" id="RWGY01000011">
    <property type="protein sequence ID" value="TVU32469.1"/>
    <property type="molecule type" value="Genomic_DNA"/>
</dbReference>
<feature type="transmembrane region" description="Helical" evidence="6">
    <location>
        <begin position="238"/>
        <end position="256"/>
    </location>
</feature>
<feature type="transmembrane region" description="Helical" evidence="6">
    <location>
        <begin position="21"/>
        <end position="43"/>
    </location>
</feature>
<feature type="transmembrane region" description="Helical" evidence="6">
    <location>
        <begin position="99"/>
        <end position="117"/>
    </location>
</feature>
<evidence type="ECO:0000256" key="3">
    <source>
        <dbReference type="ARBA" id="ARBA00022692"/>
    </source>
</evidence>
<feature type="transmembrane region" description="Helical" evidence="6">
    <location>
        <begin position="671"/>
        <end position="695"/>
    </location>
</feature>
<dbReference type="AlphaFoldDB" id="A0A5J9V8J8"/>
<dbReference type="InterPro" id="IPR045069">
    <property type="entry name" value="MATE_euk"/>
</dbReference>
<evidence type="ECO:0000256" key="2">
    <source>
        <dbReference type="ARBA" id="ARBA00010199"/>
    </source>
</evidence>
<comment type="similarity">
    <text evidence="2 6">Belongs to the multi antimicrobial extrusion (MATE) (TC 2.A.66.1) family.</text>
</comment>
<evidence type="ECO:0000256" key="1">
    <source>
        <dbReference type="ARBA" id="ARBA00004141"/>
    </source>
</evidence>
<dbReference type="Gramene" id="TVU32469">
    <property type="protein sequence ID" value="TVU32469"/>
    <property type="gene ID" value="EJB05_24200"/>
</dbReference>
<feature type="transmembrane region" description="Helical" evidence="6">
    <location>
        <begin position="276"/>
        <end position="298"/>
    </location>
</feature>
<dbReference type="GO" id="GO:0042910">
    <property type="term" value="F:xenobiotic transmembrane transporter activity"/>
    <property type="evidence" value="ECO:0007669"/>
    <property type="project" value="InterPro"/>
</dbReference>
<dbReference type="CDD" id="cd13132">
    <property type="entry name" value="MATE_eukaryotic"/>
    <property type="match status" value="1"/>
</dbReference>
<name>A0A5J9V8J8_9POAL</name>
<dbReference type="InterPro" id="IPR002528">
    <property type="entry name" value="MATE_fam"/>
</dbReference>
<dbReference type="GO" id="GO:0016020">
    <property type="term" value="C:membrane"/>
    <property type="evidence" value="ECO:0007669"/>
    <property type="project" value="UniProtKB-SubCell"/>
</dbReference>
<evidence type="ECO:0000313" key="7">
    <source>
        <dbReference type="EMBL" id="TVU32469.1"/>
    </source>
</evidence>
<dbReference type="OrthoDB" id="2126698at2759"/>
<proteinExistence type="inferred from homology"/>
<accession>A0A5J9V8J8</accession>
<keyword evidence="8" id="KW-1185">Reference proteome</keyword>
<feature type="transmembrane region" description="Helical" evidence="6">
    <location>
        <begin position="640"/>
        <end position="659"/>
    </location>
</feature>
<reference evidence="7 8" key="1">
    <citation type="journal article" date="2019" name="Sci. Rep.">
        <title>A high-quality genome of Eragrostis curvula grass provides insights into Poaceae evolution and supports new strategies to enhance forage quality.</title>
        <authorList>
            <person name="Carballo J."/>
            <person name="Santos B.A.C.M."/>
            <person name="Zappacosta D."/>
            <person name="Garbus I."/>
            <person name="Selva J.P."/>
            <person name="Gallo C.A."/>
            <person name="Diaz A."/>
            <person name="Albertini E."/>
            <person name="Caccamo M."/>
            <person name="Echenique V."/>
        </authorList>
    </citation>
    <scope>NUCLEOTIDE SEQUENCE [LARGE SCALE GENOMIC DNA]</scope>
    <source>
        <strain evidence="8">cv. Victoria</strain>
        <tissue evidence="7">Leaf</tissue>
    </source>
</reference>
<feature type="transmembrane region" description="Helical" evidence="6">
    <location>
        <begin position="567"/>
        <end position="588"/>
    </location>
</feature>
<dbReference type="PANTHER" id="PTHR11206">
    <property type="entry name" value="MULTIDRUG RESISTANCE PROTEIN"/>
    <property type="match status" value="1"/>
</dbReference>
<feature type="transmembrane region" description="Helical" evidence="6">
    <location>
        <begin position="49"/>
        <end position="69"/>
    </location>
</feature>
<dbReference type="NCBIfam" id="TIGR00797">
    <property type="entry name" value="matE"/>
    <property type="match status" value="1"/>
</dbReference>
<feature type="transmembrane region" description="Helical" evidence="6">
    <location>
        <begin position="608"/>
        <end position="628"/>
    </location>
</feature>
<evidence type="ECO:0000256" key="4">
    <source>
        <dbReference type="ARBA" id="ARBA00022989"/>
    </source>
</evidence>
<keyword evidence="5 6" id="KW-0472">Membrane</keyword>
<feature type="transmembrane region" description="Helical" evidence="6">
    <location>
        <begin position="192"/>
        <end position="217"/>
    </location>
</feature>
<comment type="subcellular location">
    <subcellularLocation>
        <location evidence="1">Membrane</location>
        <topology evidence="1">Multi-pass membrane protein</topology>
    </subcellularLocation>
</comment>
<feature type="transmembrane region" description="Helical" evidence="6">
    <location>
        <begin position="425"/>
        <end position="450"/>
    </location>
</feature>
<keyword evidence="3 6" id="KW-0812">Transmembrane</keyword>
<dbReference type="GO" id="GO:0015297">
    <property type="term" value="F:antiporter activity"/>
    <property type="evidence" value="ECO:0007669"/>
    <property type="project" value="InterPro"/>
</dbReference>
<feature type="transmembrane region" description="Helical" evidence="6">
    <location>
        <begin position="366"/>
        <end position="386"/>
    </location>
</feature>
<sequence>MEGGAPEERSVLSEVKKQLRLAVPLVVGCLLQRIILTISLMFVGHLGELALASASLATSFACASGFYLMTGMAWSLDTLCGQAFGAEQHRLVGVYKQRAMLVLALASIPVAVVWAFAGEILVWFRQDPEIAAGAGSYLRWLIPAVFLFGQLQCHVLYLQTQNIVVPVMLSSGVTVGVHVAVCWLLVHRLGLGVNGAALGIVVSYFFNMSCLALYVRLGPSCKKTWTGFSREAFRGIPAFLKLAVPSALMLCLESWAFELLTLLSGLLPNPKLETAVLSICFNTYILVFMVPLGLGFAARQVAAKTIRVSNELGAGRPQAACLATRVVVLLAFSMSFFVALVLVLLRNRLGYVYTNVEEVAMYSSKIMPIFAACFFFDSVQCVLSGVVRGCGRQNTGAFINLAAYYLVGIPAASIFAFVCHLRGKGLWFGIFCGVAVQTLLLLSITLCTNWSKEALKAKDMVFRSTSHIETKTSGTHLANGCSSIGIEAQETIEGTNSSVEHREGLVSSSQKTWAGFSREAFCGIPAFLKLAVPPLSWSGEEMMHTSIMSPYTNTCHRTTHAWLESSLIVATCSGCSLECWAFELLMLLSGLLPNQKLETAVLSICFRTYVLAFMVPMGLGFAVKLCVLSGVVRGCGRQNFGAFINLAAYYLVGIPAASICSFVCHLKGKGLWFGILRGVTVQMLLIVFITLCTSWNKQASKAKDRVFRSTSPADTKISGTQQANGCNSFGNEAQGTTEETNCSRVTEMLVI</sequence>
<keyword evidence="4 6" id="KW-1133">Transmembrane helix</keyword>
<evidence type="ECO:0000313" key="8">
    <source>
        <dbReference type="Proteomes" id="UP000324897"/>
    </source>
</evidence>
<evidence type="ECO:0000256" key="5">
    <source>
        <dbReference type="ARBA" id="ARBA00023136"/>
    </source>
</evidence>
<organism evidence="7 8">
    <name type="scientific">Eragrostis curvula</name>
    <name type="common">weeping love grass</name>
    <dbReference type="NCBI Taxonomy" id="38414"/>
    <lineage>
        <taxon>Eukaryota</taxon>
        <taxon>Viridiplantae</taxon>
        <taxon>Streptophyta</taxon>
        <taxon>Embryophyta</taxon>
        <taxon>Tracheophyta</taxon>
        <taxon>Spermatophyta</taxon>
        <taxon>Magnoliopsida</taxon>
        <taxon>Liliopsida</taxon>
        <taxon>Poales</taxon>
        <taxon>Poaceae</taxon>
        <taxon>PACMAD clade</taxon>
        <taxon>Chloridoideae</taxon>
        <taxon>Eragrostideae</taxon>
        <taxon>Eragrostidinae</taxon>
        <taxon>Eragrostis</taxon>
    </lineage>
</organism>
<dbReference type="Proteomes" id="UP000324897">
    <property type="component" value="Chromosome 1"/>
</dbReference>
<dbReference type="Pfam" id="PF01554">
    <property type="entry name" value="MatE"/>
    <property type="match status" value="2"/>
</dbReference>
<evidence type="ECO:0000256" key="6">
    <source>
        <dbReference type="RuleBase" id="RU004914"/>
    </source>
</evidence>
<protein>
    <recommendedName>
        <fullName evidence="6">Protein DETOXIFICATION</fullName>
    </recommendedName>
    <alternativeName>
        <fullName evidence="6">Multidrug and toxic compound extrusion protein</fullName>
    </alternativeName>
</protein>